<gene>
    <name evidence="1" type="ORF">C0Z19_07660</name>
</gene>
<evidence type="ECO:0000313" key="2">
    <source>
        <dbReference type="Proteomes" id="UP000235347"/>
    </source>
</evidence>
<evidence type="ECO:0000313" key="1">
    <source>
        <dbReference type="EMBL" id="PMS26109.1"/>
    </source>
</evidence>
<dbReference type="EMBL" id="PNYB01000005">
    <property type="protein sequence ID" value="PMS26109.1"/>
    <property type="molecule type" value="Genomic_DNA"/>
</dbReference>
<dbReference type="RefSeq" id="WP_102609209.1">
    <property type="nucleotide sequence ID" value="NZ_CADIKD010000008.1"/>
</dbReference>
<dbReference type="AlphaFoldDB" id="A0A2N7W9R3"/>
<organism evidence="1 2">
    <name type="scientific">Trinickia soli</name>
    <dbReference type="NCBI Taxonomy" id="380675"/>
    <lineage>
        <taxon>Bacteria</taxon>
        <taxon>Pseudomonadati</taxon>
        <taxon>Pseudomonadota</taxon>
        <taxon>Betaproteobacteria</taxon>
        <taxon>Burkholderiales</taxon>
        <taxon>Burkholderiaceae</taxon>
        <taxon>Trinickia</taxon>
    </lineage>
</organism>
<accession>A0A2N7W9R3</accession>
<reference evidence="1 2" key="1">
    <citation type="submission" date="2018-01" db="EMBL/GenBank/DDBJ databases">
        <title>Whole genome analyses suggest that Burkholderia sensu lato contains two further novel genera in the rhizoxinica-symbiotica group Mycetohabitans gen. nov., and Trinickia gen. nov.: implications for the evolution of diazotrophy and nodulation in the Burkholderiaceae.</title>
        <authorList>
            <person name="Estrada-de los Santos P."/>
            <person name="Palmer M."/>
            <person name="Chavez-Ramirez B."/>
            <person name="Beukes C."/>
            <person name="Steenkamp E.T."/>
            <person name="Hirsch A.M."/>
            <person name="Manyaka P."/>
            <person name="Maluk M."/>
            <person name="Lafos M."/>
            <person name="Crook M."/>
            <person name="Gross E."/>
            <person name="Simon M.F."/>
            <person name="Bueno dos Reis Junior F."/>
            <person name="Poole P.S."/>
            <person name="Venter S.N."/>
            <person name="James E.K."/>
        </authorList>
    </citation>
    <scope>NUCLEOTIDE SEQUENCE [LARGE SCALE GENOMIC DNA]</scope>
    <source>
        <strain evidence="1 2">GP25-8</strain>
    </source>
</reference>
<proteinExistence type="predicted"/>
<dbReference type="Proteomes" id="UP000235347">
    <property type="component" value="Unassembled WGS sequence"/>
</dbReference>
<comment type="caution">
    <text evidence="1">The sequence shown here is derived from an EMBL/GenBank/DDBJ whole genome shotgun (WGS) entry which is preliminary data.</text>
</comment>
<keyword evidence="2" id="KW-1185">Reference proteome</keyword>
<name>A0A2N7W9R3_9BURK</name>
<protein>
    <submittedName>
        <fullName evidence="1">Uncharacterized protein</fullName>
    </submittedName>
</protein>
<sequence>MQTKVASGVGYGAIGGAVSALTANDIAKAVTNGQGVTDPAQLAIITAGTTLLGGGIAAALGQNAAGAVNSAANETLNNACAHGCGEDPNDTVKPVRLEPPMEGSEQDSIGPSTGVETETVTVGAGALAAGLAGAGPSTAATDSGALDQSTIETILSTPKGSRPDPSTYLSQDYIDSQQSQFEGGVTKISSAAPTGVVGPPGGTFVMPTSVANQIIGQAGGSVPELEGLLGLDAGTLGTSPVRIDIPNPYGLRMPSGNELGANSQWIPGGVTSGGIPEATIDPAHPGTYTVGPLF</sequence>